<dbReference type="EMBL" id="JARJLG010000165">
    <property type="protein sequence ID" value="KAJ7733849.1"/>
    <property type="molecule type" value="Genomic_DNA"/>
</dbReference>
<evidence type="ECO:0000313" key="3">
    <source>
        <dbReference type="EMBL" id="KAJ7733849.1"/>
    </source>
</evidence>
<feature type="domain" description="CxC2-like cysteine cluster KDZ transposase-associated" evidence="2">
    <location>
        <begin position="476"/>
        <end position="580"/>
    </location>
</feature>
<proteinExistence type="predicted"/>
<name>A0AAD7MVC6_9AGAR</name>
<evidence type="ECO:0000313" key="4">
    <source>
        <dbReference type="Proteomes" id="UP001215280"/>
    </source>
</evidence>
<keyword evidence="4" id="KW-1185">Reference proteome</keyword>
<comment type="caution">
    <text evidence="3">The sequence shown here is derived from an EMBL/GenBank/DDBJ whole genome shotgun (WGS) entry which is preliminary data.</text>
</comment>
<dbReference type="PANTHER" id="PTHR33096">
    <property type="entry name" value="CXC2 DOMAIN-CONTAINING PROTEIN"/>
    <property type="match status" value="1"/>
</dbReference>
<gene>
    <name evidence="3" type="ORF">DFH07DRAFT_967816</name>
</gene>
<organism evidence="3 4">
    <name type="scientific">Mycena maculata</name>
    <dbReference type="NCBI Taxonomy" id="230809"/>
    <lineage>
        <taxon>Eukaryota</taxon>
        <taxon>Fungi</taxon>
        <taxon>Dikarya</taxon>
        <taxon>Basidiomycota</taxon>
        <taxon>Agaricomycotina</taxon>
        <taxon>Agaricomycetes</taxon>
        <taxon>Agaricomycetidae</taxon>
        <taxon>Agaricales</taxon>
        <taxon>Marasmiineae</taxon>
        <taxon>Mycenaceae</taxon>
        <taxon>Mycena</taxon>
    </lineage>
</organism>
<feature type="region of interest" description="Disordered" evidence="1">
    <location>
        <begin position="386"/>
        <end position="411"/>
    </location>
</feature>
<dbReference type="InterPro" id="IPR040521">
    <property type="entry name" value="KDZ"/>
</dbReference>
<reference evidence="3" key="1">
    <citation type="submission" date="2023-03" db="EMBL/GenBank/DDBJ databases">
        <title>Massive genome expansion in bonnet fungi (Mycena s.s.) driven by repeated elements and novel gene families across ecological guilds.</title>
        <authorList>
            <consortium name="Lawrence Berkeley National Laboratory"/>
            <person name="Harder C.B."/>
            <person name="Miyauchi S."/>
            <person name="Viragh M."/>
            <person name="Kuo A."/>
            <person name="Thoen E."/>
            <person name="Andreopoulos B."/>
            <person name="Lu D."/>
            <person name="Skrede I."/>
            <person name="Drula E."/>
            <person name="Henrissat B."/>
            <person name="Morin E."/>
            <person name="Kohler A."/>
            <person name="Barry K."/>
            <person name="LaButti K."/>
            <person name="Morin E."/>
            <person name="Salamov A."/>
            <person name="Lipzen A."/>
            <person name="Mereny Z."/>
            <person name="Hegedus B."/>
            <person name="Baldrian P."/>
            <person name="Stursova M."/>
            <person name="Weitz H."/>
            <person name="Taylor A."/>
            <person name="Grigoriev I.V."/>
            <person name="Nagy L.G."/>
            <person name="Martin F."/>
            <person name="Kauserud H."/>
        </authorList>
    </citation>
    <scope>NUCLEOTIDE SEQUENCE</scope>
    <source>
        <strain evidence="3">CBHHK188m</strain>
    </source>
</reference>
<dbReference type="PANTHER" id="PTHR33096:SF1">
    <property type="entry name" value="CXC1-LIKE CYSTEINE CLUSTER ASSOCIATED WITH KDZ TRANSPOSASES DOMAIN-CONTAINING PROTEIN"/>
    <property type="match status" value="1"/>
</dbReference>
<dbReference type="Pfam" id="PF18758">
    <property type="entry name" value="KDZ"/>
    <property type="match status" value="1"/>
</dbReference>
<evidence type="ECO:0000259" key="2">
    <source>
        <dbReference type="Pfam" id="PF18803"/>
    </source>
</evidence>
<protein>
    <recommendedName>
        <fullName evidence="2">CxC2-like cysteine cluster KDZ transposase-associated domain-containing protein</fullName>
    </recommendedName>
</protein>
<dbReference type="Proteomes" id="UP001215280">
    <property type="component" value="Unassembled WGS sequence"/>
</dbReference>
<dbReference type="Pfam" id="PF18803">
    <property type="entry name" value="CxC2"/>
    <property type="match status" value="1"/>
</dbReference>
<evidence type="ECO:0000256" key="1">
    <source>
        <dbReference type="SAM" id="MobiDB-lite"/>
    </source>
</evidence>
<sequence length="1340" mass="149943">MQINTCRAVVRYMPVWKPEWYDKVPPLVSCEEQLMKERTGNLLHPHYGTPITWVPGQCVGESVENFWPVQHISGRAIEAYNFRGLAETPSPFDLQRGERSERADLIWTAACTSARMPWFATTYSVVCRRCNCLKELTDQELTDDDNECPGLDDHSDSGTTMSENDRDYISAYLSSNDGPRSFRSLGRCAYCQCTLGGDTDVPTRAFRCGQCAGSLQCGECCHRIHVCDRVHALEEWNIATDEWVSVPPEEADLSTAYATTCGHCERVVAAQGANIPRGTLLCDRCGLGVLCHRCCLSLHQEDPLHHIKTVRGRGVDISFGLEGICSGSLTADRGISVSDDGARGYQHLHNKAQKKRHIVRLPDGLDDSLAAWVPVDDADYNHKEDLDTVSGIDGGSSRKRKDYSSSENPMSEFPEVQQLFSDEILRRAGLGNSFSNQACAICEKALAGSAEIWTRCFRPLHFLEEWTGQFWRERTLHSLNLIYQLGHGGFRCKFPDPVVRTMVVIDLSGIHKVCYRFCGCSASDTANNLSQLLRNAWYPATKTDPETCATFEVLDTFRLLNVEGNVNVNDFIGALECKTNTLVASGMKRVPDRYKAFHRMSRQWAFLQRTRRAGGGHNPAGIAATKLGGNAVVCWTCPFEGRNFHKDWRDVDPKYRFLYKLILAMDANFKMKNSIRANERHDPSLGPGWGAFVEPVGYRKHLQKYVGEKDISTCIAFAALMQKETRNTAGLRVSGVGGCVCARHECMRPNGLGDLQKGERYANMDYIVMSALRGFNLMELAISYDIACQWKINLPERMACLPPELILDLDAVCLQCGLPVWQASAHNKSCANKHALGFLAGLGKSDGEGVERLWADLNHASYDTKDMSMGNCADTIEDKIDSHNFLKNLGSVDILRRKLVVAIAERANQVAAFKEINKTITPVVHGDWQGIIDAFMKDSTGLNPYVLSTQDGPTEAQIRLDLRMEEAQEAAKGTAPLHGTSATAFLAAGLQLEDAHADRESKVNEHWLTFLSKLRKFRDLQRVYTPGAIRALLAEEALRDQDVAPPKAENIHLYLPSELSAEERKNGCQRGVVEMEARLREAQCSDALVQIRARLYAKGHLILFRNEHVTGQVGTTRSQTLIAHVGARVSVTHQKYRWARDVLHALKGDDYAPHFKEMLASDLTLDGEDRESDAGEKEKLARIGAGKERTGRNAPSKNKVLSWIWTARGALDDSEKELHESLRVEWCRAKAWKTRWEEEVTLLREEMRCVARYLEWQTGTWENHGVVARTRLDVSPAVRQGLEAYAMKQASIHRDLRVFYKQQLSVSMGATVSSVLASAQEDGAELNEFFSQDFACRRVV</sequence>
<dbReference type="InterPro" id="IPR041457">
    <property type="entry name" value="CxC2_KDZ-assoc"/>
</dbReference>
<accession>A0AAD7MVC6</accession>